<dbReference type="CDD" id="cd07037">
    <property type="entry name" value="TPP_PYR_MenD"/>
    <property type="match status" value="1"/>
</dbReference>
<dbReference type="PANTHER" id="PTHR42916:SF1">
    <property type="entry name" value="PROTEIN PHYLLO, CHLOROPLASTIC"/>
    <property type="match status" value="1"/>
</dbReference>
<dbReference type="InterPro" id="IPR004433">
    <property type="entry name" value="MenaQ_synth_MenD"/>
</dbReference>
<dbReference type="Pfam" id="PF16582">
    <property type="entry name" value="TPP_enzyme_M_2"/>
    <property type="match status" value="1"/>
</dbReference>
<feature type="domain" description="Thiamine pyrophosphate enzyme N-terminal TPP-binding" evidence="6">
    <location>
        <begin position="3"/>
        <end position="107"/>
    </location>
</feature>
<dbReference type="Pfam" id="PF02776">
    <property type="entry name" value="TPP_enzyme_N"/>
    <property type="match status" value="1"/>
</dbReference>
<evidence type="ECO:0000256" key="3">
    <source>
        <dbReference type="ARBA" id="ARBA00022842"/>
    </source>
</evidence>
<dbReference type="Gene3D" id="3.40.50.1220">
    <property type="entry name" value="TPP-binding domain"/>
    <property type="match status" value="1"/>
</dbReference>
<name>A0A381Y2L3_9ZZZZ</name>
<evidence type="ECO:0000259" key="6">
    <source>
        <dbReference type="Pfam" id="PF02776"/>
    </source>
</evidence>
<gene>
    <name evidence="8" type="ORF">METZ01_LOCUS123587</name>
</gene>
<dbReference type="InterPro" id="IPR032264">
    <property type="entry name" value="MenD_middle"/>
</dbReference>
<evidence type="ECO:0000256" key="5">
    <source>
        <dbReference type="ARBA" id="ARBA00023211"/>
    </source>
</evidence>
<sequence length="383" mass="39692">MAAGGIAHVAVSPGSRSTPLTVAADRTDGLDLSIHLDERAGAFFALGLARTTRRPVALACTSGTAAANYLPAVVEAFHSGVPLIVITADRPPELQGRGAPQTIDQQNLYGTHVRRFVEAPVAGTEPPEAAAALAVSLLGVALGTAPGPVHLNWPFREPLEPPDEDPAPFDLLAVPAPATRLAPPALPDTPRGLLVAGPMDLDDAGIATVADLATRTGWPVVADPASGLRCGPHVETTPVLACGEHLFRAPWADRHVPDAVVQLGAMPTSKAYRLWLERTRPATVITVDHLGRHPDAALAVTARIDHEPGAWAASVGAPAHGTTDWTSDWTTADRTVAGAIGELVADAPFDEPSVVAAIDAPVGPLNLVVANSMPIRDLDAFLP</sequence>
<keyword evidence="1" id="KW-0808">Transferase</keyword>
<dbReference type="GO" id="GO:0046872">
    <property type="term" value="F:metal ion binding"/>
    <property type="evidence" value="ECO:0007669"/>
    <property type="project" value="UniProtKB-KW"/>
</dbReference>
<dbReference type="EMBL" id="UINC01017125">
    <property type="protein sequence ID" value="SVA70733.1"/>
    <property type="molecule type" value="Genomic_DNA"/>
</dbReference>
<protein>
    <recommendedName>
        <fullName evidence="9">Thiamine pyrophosphate enzyme N-terminal TPP-binding domain-containing protein</fullName>
    </recommendedName>
</protein>
<keyword evidence="3" id="KW-0460">Magnesium</keyword>
<dbReference type="SUPFAM" id="SSF52518">
    <property type="entry name" value="Thiamin diphosphate-binding fold (THDP-binding)"/>
    <property type="match status" value="1"/>
</dbReference>
<dbReference type="Gene3D" id="3.40.50.970">
    <property type="match status" value="1"/>
</dbReference>
<keyword evidence="2" id="KW-0479">Metal-binding</keyword>
<accession>A0A381Y2L3</accession>
<feature type="non-terminal residue" evidence="8">
    <location>
        <position position="383"/>
    </location>
</feature>
<dbReference type="NCBIfam" id="TIGR00173">
    <property type="entry name" value="menD"/>
    <property type="match status" value="1"/>
</dbReference>
<dbReference type="GO" id="GO:0009234">
    <property type="term" value="P:menaquinone biosynthetic process"/>
    <property type="evidence" value="ECO:0007669"/>
    <property type="project" value="InterPro"/>
</dbReference>
<evidence type="ECO:0000256" key="2">
    <source>
        <dbReference type="ARBA" id="ARBA00022723"/>
    </source>
</evidence>
<evidence type="ECO:0000259" key="7">
    <source>
        <dbReference type="Pfam" id="PF16582"/>
    </source>
</evidence>
<dbReference type="PANTHER" id="PTHR42916">
    <property type="entry name" value="2-SUCCINYL-5-ENOLPYRUVYL-6-HYDROXY-3-CYCLOHEXENE-1-CARBOXYLATE SYNTHASE"/>
    <property type="match status" value="1"/>
</dbReference>
<organism evidence="8">
    <name type="scientific">marine metagenome</name>
    <dbReference type="NCBI Taxonomy" id="408172"/>
    <lineage>
        <taxon>unclassified sequences</taxon>
        <taxon>metagenomes</taxon>
        <taxon>ecological metagenomes</taxon>
    </lineage>
</organism>
<feature type="domain" description="Menaquinone biosynthesis protein MenD middle" evidence="7">
    <location>
        <begin position="190"/>
        <end position="360"/>
    </location>
</feature>
<dbReference type="GO" id="GO:0070204">
    <property type="term" value="F:2-succinyl-5-enolpyruvyl-6-hydroxy-3-cyclohexene-1-carboxylic-acid synthase activity"/>
    <property type="evidence" value="ECO:0007669"/>
    <property type="project" value="InterPro"/>
</dbReference>
<dbReference type="InterPro" id="IPR012001">
    <property type="entry name" value="Thiamin_PyroP_enz_TPP-bd_dom"/>
</dbReference>
<keyword evidence="5" id="KW-0464">Manganese</keyword>
<evidence type="ECO:0000256" key="1">
    <source>
        <dbReference type="ARBA" id="ARBA00022679"/>
    </source>
</evidence>
<reference evidence="8" key="1">
    <citation type="submission" date="2018-05" db="EMBL/GenBank/DDBJ databases">
        <authorList>
            <person name="Lanie J.A."/>
            <person name="Ng W.-L."/>
            <person name="Kazmierczak K.M."/>
            <person name="Andrzejewski T.M."/>
            <person name="Davidsen T.M."/>
            <person name="Wayne K.J."/>
            <person name="Tettelin H."/>
            <person name="Glass J.I."/>
            <person name="Rusch D."/>
            <person name="Podicherti R."/>
            <person name="Tsui H.-C.T."/>
            <person name="Winkler M.E."/>
        </authorList>
    </citation>
    <scope>NUCLEOTIDE SEQUENCE</scope>
</reference>
<keyword evidence="4" id="KW-0786">Thiamine pyrophosphate</keyword>
<evidence type="ECO:0000313" key="8">
    <source>
        <dbReference type="EMBL" id="SVA70733.1"/>
    </source>
</evidence>
<proteinExistence type="predicted"/>
<evidence type="ECO:0000256" key="4">
    <source>
        <dbReference type="ARBA" id="ARBA00023052"/>
    </source>
</evidence>
<dbReference type="AlphaFoldDB" id="A0A381Y2L3"/>
<dbReference type="GO" id="GO:0030976">
    <property type="term" value="F:thiamine pyrophosphate binding"/>
    <property type="evidence" value="ECO:0007669"/>
    <property type="project" value="InterPro"/>
</dbReference>
<dbReference type="InterPro" id="IPR029061">
    <property type="entry name" value="THDP-binding"/>
</dbReference>
<evidence type="ECO:0008006" key="9">
    <source>
        <dbReference type="Google" id="ProtNLM"/>
    </source>
</evidence>